<dbReference type="EMBL" id="QZKI01000060">
    <property type="protein sequence ID" value="RJP71380.1"/>
    <property type="molecule type" value="Genomic_DNA"/>
</dbReference>
<dbReference type="InterPro" id="IPR029044">
    <property type="entry name" value="Nucleotide-diphossugar_trans"/>
</dbReference>
<dbReference type="PANTHER" id="PTHR48090:SF3">
    <property type="entry name" value="UNDECAPRENYL-PHOSPHATE 4-DEOXY-4-FORMAMIDO-L-ARABINOSE TRANSFERASE"/>
    <property type="match status" value="1"/>
</dbReference>
<evidence type="ECO:0000256" key="7">
    <source>
        <dbReference type="ARBA" id="ARBA00023136"/>
    </source>
</evidence>
<dbReference type="SUPFAM" id="SSF53448">
    <property type="entry name" value="Nucleotide-diphospho-sugar transferases"/>
    <property type="match status" value="1"/>
</dbReference>
<dbReference type="Pfam" id="PF00535">
    <property type="entry name" value="Glycos_transf_2"/>
    <property type="match status" value="1"/>
</dbReference>
<evidence type="ECO:0000313" key="9">
    <source>
        <dbReference type="EMBL" id="RJP71380.1"/>
    </source>
</evidence>
<reference evidence="9 10" key="1">
    <citation type="journal article" date="2017" name="ISME J.">
        <title>Energy and carbon metabolisms in a deep terrestrial subsurface fluid microbial community.</title>
        <authorList>
            <person name="Momper L."/>
            <person name="Jungbluth S.P."/>
            <person name="Lee M.D."/>
            <person name="Amend J.P."/>
        </authorList>
    </citation>
    <scope>NUCLEOTIDE SEQUENCE [LARGE SCALE GENOMIC DNA]</scope>
    <source>
        <strain evidence="9">SURF_17</strain>
    </source>
</reference>
<evidence type="ECO:0000256" key="5">
    <source>
        <dbReference type="ARBA" id="ARBA00022985"/>
    </source>
</evidence>
<dbReference type="Gene3D" id="3.90.550.10">
    <property type="entry name" value="Spore Coat Polysaccharide Biosynthesis Protein SpsA, Chain A"/>
    <property type="match status" value="1"/>
</dbReference>
<evidence type="ECO:0000256" key="3">
    <source>
        <dbReference type="ARBA" id="ARBA00022679"/>
    </source>
</evidence>
<organism evidence="9 10">
    <name type="scientific">Candidatus Abyssobacteria bacterium SURF_17</name>
    <dbReference type="NCBI Taxonomy" id="2093361"/>
    <lineage>
        <taxon>Bacteria</taxon>
        <taxon>Pseudomonadati</taxon>
        <taxon>Candidatus Hydrogenedentota</taxon>
        <taxon>Candidatus Abyssobacteria</taxon>
    </lineage>
</organism>
<dbReference type="PANTHER" id="PTHR48090">
    <property type="entry name" value="UNDECAPRENYL-PHOSPHATE 4-DEOXY-4-FORMAMIDO-L-ARABINOSE TRANSFERASE-RELATED"/>
    <property type="match status" value="1"/>
</dbReference>
<dbReference type="GO" id="GO:0005886">
    <property type="term" value="C:plasma membrane"/>
    <property type="evidence" value="ECO:0007669"/>
    <property type="project" value="TreeGrafter"/>
</dbReference>
<keyword evidence="2" id="KW-0328">Glycosyltransferase</keyword>
<keyword evidence="5" id="KW-0448">Lipopolysaccharide biosynthesis</keyword>
<evidence type="ECO:0000256" key="4">
    <source>
        <dbReference type="ARBA" id="ARBA00022692"/>
    </source>
</evidence>
<keyword evidence="1" id="KW-1003">Cell membrane</keyword>
<dbReference type="Proteomes" id="UP000285961">
    <property type="component" value="Unassembled WGS sequence"/>
</dbReference>
<evidence type="ECO:0000256" key="1">
    <source>
        <dbReference type="ARBA" id="ARBA00022475"/>
    </source>
</evidence>
<dbReference type="InterPro" id="IPR050256">
    <property type="entry name" value="Glycosyltransferase_2"/>
</dbReference>
<comment type="caution">
    <text evidence="9">The sequence shown here is derived from an EMBL/GenBank/DDBJ whole genome shotgun (WGS) entry which is preliminary data.</text>
</comment>
<sequence>METSVRPSISIVMPAYNEKDNIEQAVRSAYSVLGDTCDDYEIIIVDDGSTDGTSEILDKLTEQMPNLRVIHHGTNCKFGRTLRDGIAAARKGLVFLTDSDNPIDMEDMKKAIPLMKEYDFVNGRRLAREPSVKRIIYTAVYNMMIRALFGLTVHDVNFSYKMIKRELLQKMNLHSNGSFIDAEMLIEAKRLGARICEINIMYYPRVLGESTLASPSVIIKILYEMLIYILRRILHLNRSPKS</sequence>
<dbReference type="AlphaFoldDB" id="A0A419F0H7"/>
<name>A0A419F0H7_9BACT</name>
<evidence type="ECO:0000256" key="6">
    <source>
        <dbReference type="ARBA" id="ARBA00022989"/>
    </source>
</evidence>
<keyword evidence="3 9" id="KW-0808">Transferase</keyword>
<dbReference type="GO" id="GO:0099621">
    <property type="term" value="F:undecaprenyl-phosphate 4-deoxy-4-formamido-L-arabinose transferase activity"/>
    <property type="evidence" value="ECO:0007669"/>
    <property type="project" value="TreeGrafter"/>
</dbReference>
<evidence type="ECO:0000259" key="8">
    <source>
        <dbReference type="Pfam" id="PF00535"/>
    </source>
</evidence>
<accession>A0A419F0H7</accession>
<protein>
    <submittedName>
        <fullName evidence="9">Glycosyltransferase family 2 protein</fullName>
    </submittedName>
</protein>
<evidence type="ECO:0000313" key="10">
    <source>
        <dbReference type="Proteomes" id="UP000285961"/>
    </source>
</evidence>
<feature type="domain" description="Glycosyltransferase 2-like" evidence="8">
    <location>
        <begin position="10"/>
        <end position="170"/>
    </location>
</feature>
<keyword evidence="6" id="KW-1133">Transmembrane helix</keyword>
<gene>
    <name evidence="9" type="ORF">C4532_07605</name>
</gene>
<dbReference type="CDD" id="cd04179">
    <property type="entry name" value="DPM_DPG-synthase_like"/>
    <property type="match status" value="1"/>
</dbReference>
<keyword evidence="7" id="KW-0472">Membrane</keyword>
<proteinExistence type="predicted"/>
<dbReference type="GO" id="GO:0009103">
    <property type="term" value="P:lipopolysaccharide biosynthetic process"/>
    <property type="evidence" value="ECO:0007669"/>
    <property type="project" value="UniProtKB-KW"/>
</dbReference>
<evidence type="ECO:0000256" key="2">
    <source>
        <dbReference type="ARBA" id="ARBA00022676"/>
    </source>
</evidence>
<dbReference type="InterPro" id="IPR001173">
    <property type="entry name" value="Glyco_trans_2-like"/>
</dbReference>
<keyword evidence="4" id="KW-0812">Transmembrane</keyword>